<reference evidence="2" key="1">
    <citation type="submission" date="2024-06" db="EMBL/GenBank/DDBJ databases">
        <title>Methylostella associata gen. nov., sp. nov., a novel Ancalomicrobiaceae-affiliated facultatively methylotrophic bacteria that feed on methanotrophs of the genus Methylococcus.</title>
        <authorList>
            <person name="Saltykova V."/>
            <person name="Danilova O.V."/>
            <person name="Oshkin I.Y."/>
            <person name="Belova S.E."/>
            <person name="Pimenov N.V."/>
            <person name="Dedysh S.N."/>
        </authorList>
    </citation>
    <scope>NUCLEOTIDE SEQUENCE</scope>
    <source>
        <strain evidence="2">S20</strain>
    </source>
</reference>
<protein>
    <submittedName>
        <fullName evidence="2">Flagellar protein FlgN</fullName>
    </submittedName>
</protein>
<keyword evidence="2" id="KW-0282">Flagellum</keyword>
<evidence type="ECO:0000313" key="2">
    <source>
        <dbReference type="EMBL" id="XBY45382.1"/>
    </source>
</evidence>
<feature type="coiled-coil region" evidence="1">
    <location>
        <begin position="18"/>
        <end position="45"/>
    </location>
</feature>
<dbReference type="RefSeq" id="WP_407050475.1">
    <property type="nucleotide sequence ID" value="NZ_CP158568.1"/>
</dbReference>
<gene>
    <name evidence="2" type="ORF">ABS361_03600</name>
</gene>
<dbReference type="AlphaFoldDB" id="A0AAU7XB83"/>
<evidence type="ECO:0000256" key="1">
    <source>
        <dbReference type="SAM" id="Coils"/>
    </source>
</evidence>
<keyword evidence="1" id="KW-0175">Coiled coil</keyword>
<name>A0AAU7XB83_9HYPH</name>
<organism evidence="2">
    <name type="scientific">Methyloraptor flagellatus</name>
    <dbReference type="NCBI Taxonomy" id="3162530"/>
    <lineage>
        <taxon>Bacteria</taxon>
        <taxon>Pseudomonadati</taxon>
        <taxon>Pseudomonadota</taxon>
        <taxon>Alphaproteobacteria</taxon>
        <taxon>Hyphomicrobiales</taxon>
        <taxon>Ancalomicrobiaceae</taxon>
        <taxon>Methyloraptor</taxon>
    </lineage>
</organism>
<dbReference type="KEGG" id="mflg:ABS361_03600"/>
<keyword evidence="2" id="KW-0969">Cilium</keyword>
<keyword evidence="2" id="KW-0966">Cell projection</keyword>
<sequence>MMRPPPAQNPADVAVQTSEEAEVLLAELERSMDALIAVIDRETALVRDGLLFAAGDLEKEKSDFAAAYLKLRGRLKASAEVIGSLAPASAERLRQRHEEFAALLRINLAVLATAREVAETIVRNVSTAVGKRTAPPVYGRNAAPAAPRLGGARGIAYDRSL</sequence>
<accession>A0AAU7XB83</accession>
<dbReference type="EMBL" id="CP158568">
    <property type="protein sequence ID" value="XBY45382.1"/>
    <property type="molecule type" value="Genomic_DNA"/>
</dbReference>
<proteinExistence type="predicted"/>